<accession>A0A4R3KTM6</accession>
<dbReference type="RefSeq" id="WP_132128950.1">
    <property type="nucleotide sequence ID" value="NZ_CP042432.1"/>
</dbReference>
<evidence type="ECO:0000313" key="3">
    <source>
        <dbReference type="EMBL" id="TCS87871.1"/>
    </source>
</evidence>
<dbReference type="PANTHER" id="PTHR37299">
    <property type="entry name" value="TRANSCRIPTIONAL REGULATOR-RELATED"/>
    <property type="match status" value="1"/>
</dbReference>
<proteinExistence type="predicted"/>
<dbReference type="InterPro" id="IPR011006">
    <property type="entry name" value="CheY-like_superfamily"/>
</dbReference>
<dbReference type="GO" id="GO:0000156">
    <property type="term" value="F:phosphorelay response regulator activity"/>
    <property type="evidence" value="ECO:0007669"/>
    <property type="project" value="InterPro"/>
</dbReference>
<dbReference type="SMART" id="SM00850">
    <property type="entry name" value="LytTR"/>
    <property type="match status" value="1"/>
</dbReference>
<dbReference type="InterPro" id="IPR001789">
    <property type="entry name" value="Sig_transdc_resp-reg_receiver"/>
</dbReference>
<dbReference type="Gene3D" id="3.40.50.2300">
    <property type="match status" value="1"/>
</dbReference>
<feature type="domain" description="Response regulatory" evidence="2">
    <location>
        <begin position="2"/>
        <end position="115"/>
    </location>
</feature>
<dbReference type="Pfam" id="PF04397">
    <property type="entry name" value="LytTR"/>
    <property type="match status" value="1"/>
</dbReference>
<evidence type="ECO:0000313" key="4">
    <source>
        <dbReference type="Proteomes" id="UP000295807"/>
    </source>
</evidence>
<evidence type="ECO:0000259" key="2">
    <source>
        <dbReference type="PROSITE" id="PS50110"/>
    </source>
</evidence>
<organism evidence="3 4">
    <name type="scientific">Anseongella ginsenosidimutans</name>
    <dbReference type="NCBI Taxonomy" id="496056"/>
    <lineage>
        <taxon>Bacteria</taxon>
        <taxon>Pseudomonadati</taxon>
        <taxon>Bacteroidota</taxon>
        <taxon>Sphingobacteriia</taxon>
        <taxon>Sphingobacteriales</taxon>
        <taxon>Sphingobacteriaceae</taxon>
        <taxon>Anseongella</taxon>
    </lineage>
</organism>
<reference evidence="3 4" key="1">
    <citation type="submission" date="2019-03" db="EMBL/GenBank/DDBJ databases">
        <title>Genomic Encyclopedia of Type Strains, Phase IV (KMG-IV): sequencing the most valuable type-strain genomes for metagenomic binning, comparative biology and taxonomic classification.</title>
        <authorList>
            <person name="Goeker M."/>
        </authorList>
    </citation>
    <scope>NUCLEOTIDE SEQUENCE [LARGE SCALE GENOMIC DNA]</scope>
    <source>
        <strain evidence="3 4">DSM 21100</strain>
    </source>
</reference>
<dbReference type="SUPFAM" id="SSF52172">
    <property type="entry name" value="CheY-like"/>
    <property type="match status" value="1"/>
</dbReference>
<evidence type="ECO:0000256" key="1">
    <source>
        <dbReference type="PROSITE-ProRule" id="PRU00169"/>
    </source>
</evidence>
<dbReference type="PROSITE" id="PS50110">
    <property type="entry name" value="RESPONSE_REGULATORY"/>
    <property type="match status" value="1"/>
</dbReference>
<keyword evidence="1" id="KW-0597">Phosphoprotein</keyword>
<protein>
    <submittedName>
        <fullName evidence="3">LytTR family two component transcriptional regulator</fullName>
    </submittedName>
</protein>
<dbReference type="EMBL" id="SMAD01000004">
    <property type="protein sequence ID" value="TCS87871.1"/>
    <property type="molecule type" value="Genomic_DNA"/>
</dbReference>
<name>A0A4R3KTM6_9SPHI</name>
<dbReference type="OrthoDB" id="9787344at2"/>
<dbReference type="Proteomes" id="UP000295807">
    <property type="component" value="Unassembled WGS sequence"/>
</dbReference>
<dbReference type="PANTHER" id="PTHR37299:SF1">
    <property type="entry name" value="STAGE 0 SPORULATION PROTEIN A HOMOLOG"/>
    <property type="match status" value="1"/>
</dbReference>
<dbReference type="InterPro" id="IPR007492">
    <property type="entry name" value="LytTR_DNA-bd_dom"/>
</dbReference>
<dbReference type="AlphaFoldDB" id="A0A4R3KTM6"/>
<keyword evidence="4" id="KW-1185">Reference proteome</keyword>
<dbReference type="Gene3D" id="2.40.50.1020">
    <property type="entry name" value="LytTr DNA-binding domain"/>
    <property type="match status" value="1"/>
</dbReference>
<comment type="caution">
    <text evidence="3">The sequence shown here is derived from an EMBL/GenBank/DDBJ whole genome shotgun (WGS) entry which is preliminary data.</text>
</comment>
<sequence length="253" mass="29523">MKVLVIEDERLVADHLIRLLKYLEPGWEISGPLASLREARKWLSQYPLPDLILADIQLSDGISLDLFTFMQPACPVIFTTAFDEYAIRAFKINSIDYLLKPVDAKELEAALRKFSLLQEKYRNNAYLEKLMDFIGRDKQEPACKENFVVQQGRAVYMIPVKQIAFFTREELIYLAEGEGHRWITDFRSLDEIEELTSPGHFFRANRQFLVHRKFIKGFKSDDTGKLHLVLNMNRCPEITISKEKAAAFRQWFV</sequence>
<dbReference type="InterPro" id="IPR046947">
    <property type="entry name" value="LytR-like"/>
</dbReference>
<feature type="modified residue" description="4-aspartylphosphate" evidence="1">
    <location>
        <position position="55"/>
    </location>
</feature>
<dbReference type="GO" id="GO:0003677">
    <property type="term" value="F:DNA binding"/>
    <property type="evidence" value="ECO:0007669"/>
    <property type="project" value="InterPro"/>
</dbReference>
<dbReference type="Pfam" id="PF00072">
    <property type="entry name" value="Response_reg"/>
    <property type="match status" value="1"/>
</dbReference>
<dbReference type="SMART" id="SM00448">
    <property type="entry name" value="REC"/>
    <property type="match status" value="1"/>
</dbReference>
<gene>
    <name evidence="3" type="ORF">EDD80_104222</name>
</gene>